<protein>
    <submittedName>
        <fullName evidence="2">Uncharacterized protein</fullName>
    </submittedName>
</protein>
<sequence length="128" mass="13220">MTQPNLSDQQTNLDQAVASSDQAQPMAPTQASGSVMIDAHAAAGADQAQGDPVEHPIATNFSNATVVGDAKTADVAVANGPFEAEQAIEKGKVNLHNNPDTPDSDLQDSLPNTDPVSLPIAPNTNHQE</sequence>
<proteinExistence type="predicted"/>
<evidence type="ECO:0000313" key="3">
    <source>
        <dbReference type="Proteomes" id="UP001482513"/>
    </source>
</evidence>
<reference evidence="2 3" key="1">
    <citation type="submission" date="2022-04" db="EMBL/GenBank/DDBJ databases">
        <title>Positive selection, recombination, and allopatry shape intraspecific diversity of widespread and dominant cyanobacteria.</title>
        <authorList>
            <person name="Wei J."/>
            <person name="Shu W."/>
            <person name="Hu C."/>
        </authorList>
    </citation>
    <scope>NUCLEOTIDE SEQUENCE [LARGE SCALE GENOMIC DNA]</scope>
    <source>
        <strain evidence="2 3">DQ-A4</strain>
    </source>
</reference>
<gene>
    <name evidence="2" type="ORF">NC992_24600</name>
</gene>
<organism evidence="2 3">
    <name type="scientific">Leptolyngbya subtilissima DQ-A4</name>
    <dbReference type="NCBI Taxonomy" id="2933933"/>
    <lineage>
        <taxon>Bacteria</taxon>
        <taxon>Bacillati</taxon>
        <taxon>Cyanobacteriota</taxon>
        <taxon>Cyanophyceae</taxon>
        <taxon>Leptolyngbyales</taxon>
        <taxon>Leptolyngbyaceae</taxon>
        <taxon>Leptolyngbya group</taxon>
        <taxon>Leptolyngbya</taxon>
    </lineage>
</organism>
<dbReference type="Proteomes" id="UP001482513">
    <property type="component" value="Unassembled WGS sequence"/>
</dbReference>
<evidence type="ECO:0000313" key="2">
    <source>
        <dbReference type="EMBL" id="MEP0950076.1"/>
    </source>
</evidence>
<dbReference type="RefSeq" id="WP_190707624.1">
    <property type="nucleotide sequence ID" value="NZ_JAMPKX010000019.1"/>
</dbReference>
<name>A0ABV0KBD8_9CYAN</name>
<accession>A0ABV0KBD8</accession>
<comment type="caution">
    <text evidence="2">The sequence shown here is derived from an EMBL/GenBank/DDBJ whole genome shotgun (WGS) entry which is preliminary data.</text>
</comment>
<evidence type="ECO:0000256" key="1">
    <source>
        <dbReference type="SAM" id="MobiDB-lite"/>
    </source>
</evidence>
<feature type="region of interest" description="Disordered" evidence="1">
    <location>
        <begin position="1"/>
        <end position="57"/>
    </location>
</feature>
<feature type="compositionally biased region" description="Low complexity" evidence="1">
    <location>
        <begin position="38"/>
        <end position="51"/>
    </location>
</feature>
<dbReference type="EMBL" id="JAMPKX010000019">
    <property type="protein sequence ID" value="MEP0950076.1"/>
    <property type="molecule type" value="Genomic_DNA"/>
</dbReference>
<feature type="compositionally biased region" description="Polar residues" evidence="1">
    <location>
        <begin position="1"/>
        <end position="33"/>
    </location>
</feature>
<keyword evidence="3" id="KW-1185">Reference proteome</keyword>
<feature type="region of interest" description="Disordered" evidence="1">
    <location>
        <begin position="91"/>
        <end position="128"/>
    </location>
</feature>